<keyword evidence="3" id="KW-0645">Protease</keyword>
<dbReference type="InterPro" id="IPR011356">
    <property type="entry name" value="Leucine_aapep/pepB"/>
</dbReference>
<dbReference type="AlphaFoldDB" id="A0A3B0P7K3"/>
<evidence type="ECO:0000256" key="7">
    <source>
        <dbReference type="ARBA" id="ARBA00050021"/>
    </source>
</evidence>
<sequence>MPLDDEFSKEIKKSLVADLKNTDLTGMGGSNSAAMFLKEFTENRKYVHFDIAGTAEQGGNPTGVMVKTLVQLAINESIREMKK</sequence>
<evidence type="ECO:0000256" key="8">
    <source>
        <dbReference type="ARBA" id="ARBA00050061"/>
    </source>
</evidence>
<protein>
    <recommendedName>
        <fullName evidence="7">Probable cytosol aminopeptidase</fullName>
    </recommendedName>
    <alternativeName>
        <fullName evidence="8">Leucine aminopeptidase</fullName>
    </alternativeName>
    <alternativeName>
        <fullName evidence="5">Leucyl aminopeptidase</fullName>
    </alternativeName>
</protein>
<dbReference type="Pfam" id="PF00883">
    <property type="entry name" value="Peptidase_M17"/>
    <property type="match status" value="1"/>
</dbReference>
<dbReference type="GO" id="GO:0070006">
    <property type="term" value="F:metalloaminopeptidase activity"/>
    <property type="evidence" value="ECO:0007669"/>
    <property type="project" value="InterPro"/>
</dbReference>
<keyword evidence="4 10" id="KW-0378">Hydrolase</keyword>
<evidence type="ECO:0000256" key="1">
    <source>
        <dbReference type="ARBA" id="ARBA00009528"/>
    </source>
</evidence>
<proteinExistence type="inferred from homology"/>
<evidence type="ECO:0000256" key="2">
    <source>
        <dbReference type="ARBA" id="ARBA00022438"/>
    </source>
</evidence>
<dbReference type="GO" id="GO:0030145">
    <property type="term" value="F:manganese ion binding"/>
    <property type="evidence" value="ECO:0007669"/>
    <property type="project" value="InterPro"/>
</dbReference>
<evidence type="ECO:0000313" key="11">
    <source>
        <dbReference type="Proteomes" id="UP000259328"/>
    </source>
</evidence>
<gene>
    <name evidence="10" type="primary">pepA_1</name>
    <name evidence="10" type="ORF">NCTC10124_00293</name>
</gene>
<evidence type="ECO:0000259" key="9">
    <source>
        <dbReference type="Pfam" id="PF00883"/>
    </source>
</evidence>
<comment type="function">
    <text evidence="6">Presumably involved in the processing and regular turnover of intracellular proteins. Catalyzes the removal of unsubstituted N-terminal amino acids from various peptides.</text>
</comment>
<dbReference type="Gene3D" id="3.40.630.10">
    <property type="entry name" value="Zn peptidases"/>
    <property type="match status" value="1"/>
</dbReference>
<name>A0A3B0P7K3_MYCSY</name>
<dbReference type="PANTHER" id="PTHR11963">
    <property type="entry name" value="LEUCINE AMINOPEPTIDASE-RELATED"/>
    <property type="match status" value="1"/>
</dbReference>
<evidence type="ECO:0000256" key="5">
    <source>
        <dbReference type="ARBA" id="ARBA00033172"/>
    </source>
</evidence>
<accession>A0A3B0P7K3</accession>
<dbReference type="GO" id="GO:0006508">
    <property type="term" value="P:proteolysis"/>
    <property type="evidence" value="ECO:0007669"/>
    <property type="project" value="UniProtKB-KW"/>
</dbReference>
<organism evidence="10 11">
    <name type="scientific">Mycoplasmopsis synoviae</name>
    <name type="common">Mycoplasma synoviae</name>
    <dbReference type="NCBI Taxonomy" id="2109"/>
    <lineage>
        <taxon>Bacteria</taxon>
        <taxon>Bacillati</taxon>
        <taxon>Mycoplasmatota</taxon>
        <taxon>Mycoplasmoidales</taxon>
        <taxon>Metamycoplasmataceae</taxon>
        <taxon>Mycoplasmopsis</taxon>
    </lineage>
</organism>
<keyword evidence="2 10" id="KW-0031">Aminopeptidase</keyword>
<dbReference type="GO" id="GO:0005737">
    <property type="term" value="C:cytoplasm"/>
    <property type="evidence" value="ECO:0007669"/>
    <property type="project" value="InterPro"/>
</dbReference>
<reference evidence="11" key="1">
    <citation type="submission" date="2018-06" db="EMBL/GenBank/DDBJ databases">
        <authorList>
            <consortium name="Pathogen Informatics"/>
        </authorList>
    </citation>
    <scope>NUCLEOTIDE SEQUENCE [LARGE SCALE GENOMIC DNA]</scope>
    <source>
        <strain evidence="11">NCTC10124</strain>
    </source>
</reference>
<dbReference type="InterPro" id="IPR000819">
    <property type="entry name" value="Peptidase_M17_C"/>
</dbReference>
<evidence type="ECO:0000256" key="3">
    <source>
        <dbReference type="ARBA" id="ARBA00022670"/>
    </source>
</evidence>
<feature type="domain" description="Cytosol aminopeptidase" evidence="9">
    <location>
        <begin position="1"/>
        <end position="70"/>
    </location>
</feature>
<dbReference type="PANTHER" id="PTHR11963:SF23">
    <property type="entry name" value="CYTOSOL AMINOPEPTIDASE"/>
    <property type="match status" value="1"/>
</dbReference>
<evidence type="ECO:0000256" key="6">
    <source>
        <dbReference type="ARBA" id="ARBA00049972"/>
    </source>
</evidence>
<dbReference type="EMBL" id="LS991953">
    <property type="protein sequence ID" value="SYV92569.1"/>
    <property type="molecule type" value="Genomic_DNA"/>
</dbReference>
<evidence type="ECO:0000256" key="4">
    <source>
        <dbReference type="ARBA" id="ARBA00022801"/>
    </source>
</evidence>
<dbReference type="Proteomes" id="UP000259328">
    <property type="component" value="Chromosome"/>
</dbReference>
<evidence type="ECO:0000313" key="10">
    <source>
        <dbReference type="EMBL" id="SYV92569.1"/>
    </source>
</evidence>
<comment type="similarity">
    <text evidence="1">Belongs to the peptidase M17 family.</text>
</comment>
<dbReference type="SUPFAM" id="SSF53187">
    <property type="entry name" value="Zn-dependent exopeptidases"/>
    <property type="match status" value="1"/>
</dbReference>